<evidence type="ECO:0000256" key="10">
    <source>
        <dbReference type="ARBA" id="ARBA00023136"/>
    </source>
</evidence>
<keyword evidence="6 13" id="KW-0067">ATP-binding</keyword>
<dbReference type="SFLD" id="SFLDF00027">
    <property type="entry name" value="p-type_atpase"/>
    <property type="match status" value="1"/>
</dbReference>
<reference evidence="20 21" key="1">
    <citation type="journal article" date="2015" name="Sci. Rep.">
        <title>Genome of the facultative scuticociliatosis pathogen Pseudocohnilembus persalinus provides insight into its virulence through horizontal gene transfer.</title>
        <authorList>
            <person name="Xiong J."/>
            <person name="Wang G."/>
            <person name="Cheng J."/>
            <person name="Tian M."/>
            <person name="Pan X."/>
            <person name="Warren A."/>
            <person name="Jiang C."/>
            <person name="Yuan D."/>
            <person name="Miao W."/>
        </authorList>
    </citation>
    <scope>NUCLEOTIDE SEQUENCE [LARGE SCALE GENOMIC DNA]</scope>
    <source>
        <strain evidence="20">36N120E</strain>
    </source>
</reference>
<dbReference type="Pfam" id="PF16212">
    <property type="entry name" value="PhoLip_ATPase_C"/>
    <property type="match status" value="1"/>
</dbReference>
<evidence type="ECO:0000313" key="21">
    <source>
        <dbReference type="Proteomes" id="UP000054937"/>
    </source>
</evidence>
<feature type="transmembrane region" description="Helical" evidence="15">
    <location>
        <begin position="1137"/>
        <end position="1156"/>
    </location>
</feature>
<dbReference type="GO" id="GO:0000287">
    <property type="term" value="F:magnesium ion binding"/>
    <property type="evidence" value="ECO:0007669"/>
    <property type="project" value="UniProtKB-UniRule"/>
</dbReference>
<feature type="binding site" evidence="13">
    <location>
        <position position="460"/>
    </location>
    <ligand>
        <name>ATP</name>
        <dbReference type="ChEBI" id="CHEBI:30616"/>
    </ligand>
</feature>
<dbReference type="InterPro" id="IPR023214">
    <property type="entry name" value="HAD_sf"/>
</dbReference>
<feature type="binding site" evidence="13">
    <location>
        <position position="976"/>
    </location>
    <ligand>
        <name>ATP</name>
        <dbReference type="ChEBI" id="CHEBI:30616"/>
    </ligand>
</feature>
<proteinExistence type="inferred from homology"/>
<dbReference type="NCBIfam" id="TIGR01652">
    <property type="entry name" value="ATPase-Plipid"/>
    <property type="match status" value="1"/>
</dbReference>
<sequence length="1375" mass="158874">MDKEKGEKYKITAGEAEKHLKEPITKNNTIELQTIQGGSQKSQTSSSQQKLNKNVQKKPKKHEVSEEEDRIIQCNEHSLNFPNNSISTSKYTCLTFIPRNLLEQFSKMANIYFLIIGIMQMIDSISISEGTPVIYLPLAVVICISGFKDLLEDYKRHKSDNDENSRKVLAYRFQEGKGWGWVQTQWRMLRVGEMIKIENNEYLPSDILILHSSEENEYCFIETKNLDGETNLKRKKAPIYLEQIPDLENLQDKKPFEYQFQPKNPYLYQFTGKITLKSDGSEIPLNNEHFILRGCSLRNTKYIIGLVSYTGHDTKIMLNSNRAKPKQSKVEREMNQYIIWIFISQIIVCFITAIIATSWYGTKLEEGDLSYLDINESKSENKIGAQLFIKWGTWILIFTNFVPISLLVTVEMVKFVQGIFISQDQYCTSNKDGMQIPATVQASNLNEELGQVEYIFSDKTGTLTANVMKYKMLSANLISYGEQEDKERFKGFPDVTNVDFWDSTLIDQLDKEYELIKSEKLYEKDIDERPNDKLRLFNTMMMIGLCHTIIASEEIDEETKEKKIEFNASSPDELALLNFAKFMGFDYQGIDTKSQIQRVKFRDITFEYKQFYVIEFDSDRKRMSVIVKAIVKGKESPDAWIYCKGADSIILELLRKQYKDIGSPEYNLREQTWNHLEKYASIGLRTLLLAEKKIPKKDFDPWNAAFKSALGKTDPADKILLQNQIETNLDILGATAIEDQLQDKVGQTIQMLKKAGIKIWVLTGDKIETAVNIGYSCKLLDDTLFHLEIDGNKKEDVQNAIARAMNNLNDPKYEDDYINPAANQYQNNMGVNQIQEVENDDDQNANENEKHEDYESVKDQTIHQLTKNNINNTSNGNVNNIVNQNKFGQKSNNIGKVNGQTQFNKSIQQQQSAYNDKSDSEDEEEIENKTEYALLITGDALIQIMEPSNEIMLDQIMKIAHKCKAVMCCRVSPKQKQEVVTMVRNALPKVTTLAIGDGANDVNMITAAHVGIGIRGVEGQQAARSSDFAIGEFKIIRELLLNHGRESYRKNSALICYNFYKNMLLVLPQWWYAFVNGFSGSSNYDPYIYQFYNIFYTSLPIVVYALFDVEYERIQLLKQPKLYRIGLRSELFNKKEFFIWIFFGVWQAAMCGWAAYASLELNFVENGRMNNFDSSGMASFHNSVMIGNLKILLFSYCYTLASFISIFGSIAFFIFTHYLASSMVSLNIYASFEQQYSQGNFWFMNILCIGATIFLDMCIGRYRYYQYQMEFNQEIEAENMQELEHQQHVQKIQQQEAEKRQKIQEQMKEDRNLEQIGSKFHNGKIQESQNFESKGLGSNIYRSQIRSQSSAMLKRSYTGYGFSYTDNERQKQNWQ</sequence>
<feature type="transmembrane region" description="Helical" evidence="15">
    <location>
        <begin position="1087"/>
        <end position="1107"/>
    </location>
</feature>
<evidence type="ECO:0000256" key="9">
    <source>
        <dbReference type="ARBA" id="ARBA00022989"/>
    </source>
</evidence>
<feature type="binding site" evidence="14">
    <location>
        <position position="1001"/>
    </location>
    <ligand>
        <name>Mg(2+)</name>
        <dbReference type="ChEBI" id="CHEBI:18420"/>
    </ligand>
</feature>
<evidence type="ECO:0000256" key="2">
    <source>
        <dbReference type="ARBA" id="ARBA00008109"/>
    </source>
</evidence>
<dbReference type="GO" id="GO:0005524">
    <property type="term" value="F:ATP binding"/>
    <property type="evidence" value="ECO:0007669"/>
    <property type="project" value="UniProtKB-UniRule"/>
</dbReference>
<comment type="cofactor">
    <cofactor evidence="14">
        <name>Mg(2+)</name>
        <dbReference type="ChEBI" id="CHEBI:18420"/>
    </cofactor>
</comment>
<keyword evidence="8 15" id="KW-1278">Translocase</keyword>
<dbReference type="SFLD" id="SFLDS00003">
    <property type="entry name" value="Haloacid_Dehalogenase"/>
    <property type="match status" value="1"/>
</dbReference>
<dbReference type="InterPro" id="IPR023299">
    <property type="entry name" value="ATPase_P-typ_cyto_dom_N"/>
</dbReference>
<feature type="binding site" evidence="14">
    <location>
        <position position="458"/>
    </location>
    <ligand>
        <name>Mg(2+)</name>
        <dbReference type="ChEBI" id="CHEBI:18420"/>
    </ligand>
</feature>
<dbReference type="InterPro" id="IPR006539">
    <property type="entry name" value="P-type_ATPase_IV"/>
</dbReference>
<feature type="transmembrane region" description="Helical" evidence="15">
    <location>
        <begin position="1054"/>
        <end position="1075"/>
    </location>
</feature>
<dbReference type="FunCoup" id="A0A0V0QAH2">
    <property type="interactions" value="6"/>
</dbReference>
<dbReference type="InParanoid" id="A0A0V0QAH2"/>
<evidence type="ECO:0000256" key="7">
    <source>
        <dbReference type="ARBA" id="ARBA00022842"/>
    </source>
</evidence>
<dbReference type="InterPro" id="IPR032631">
    <property type="entry name" value="P-type_ATPase_N"/>
</dbReference>
<dbReference type="Pfam" id="PF13246">
    <property type="entry name" value="Cation_ATPase"/>
    <property type="match status" value="1"/>
</dbReference>
<dbReference type="Gene3D" id="3.40.1110.10">
    <property type="entry name" value="Calcium-transporting ATPase, cytoplasmic domain N"/>
    <property type="match status" value="1"/>
</dbReference>
<evidence type="ECO:0000256" key="3">
    <source>
        <dbReference type="ARBA" id="ARBA00022692"/>
    </source>
</evidence>
<dbReference type="PANTHER" id="PTHR24092">
    <property type="entry name" value="PROBABLE PHOSPHOLIPID-TRANSPORTING ATPASE"/>
    <property type="match status" value="1"/>
</dbReference>
<feature type="binding site" evidence="13">
    <location>
        <position position="1001"/>
    </location>
    <ligand>
        <name>ATP</name>
        <dbReference type="ChEBI" id="CHEBI:30616"/>
    </ligand>
</feature>
<evidence type="ECO:0000256" key="13">
    <source>
        <dbReference type="PIRSR" id="PIRSR606539-2"/>
    </source>
</evidence>
<feature type="binding site" evidence="13">
    <location>
        <position position="459"/>
    </location>
    <ligand>
        <name>ATP</name>
        <dbReference type="ChEBI" id="CHEBI:30616"/>
    </ligand>
</feature>
<feature type="domain" description="P-type ATPase N-terminal" evidence="18">
    <location>
        <begin position="76"/>
        <end position="128"/>
    </location>
</feature>
<feature type="transmembrane region" description="Helical" evidence="15">
    <location>
        <begin position="1240"/>
        <end position="1259"/>
    </location>
</feature>
<comment type="subcellular location">
    <subcellularLocation>
        <location evidence="1 15">Membrane</location>
        <topology evidence="1 15">Multi-pass membrane protein</topology>
    </subcellularLocation>
</comment>
<evidence type="ECO:0000256" key="1">
    <source>
        <dbReference type="ARBA" id="ARBA00004141"/>
    </source>
</evidence>
<evidence type="ECO:0000256" key="11">
    <source>
        <dbReference type="ARBA" id="ARBA00034036"/>
    </source>
</evidence>
<keyword evidence="9 15" id="KW-1133">Transmembrane helix</keyword>
<dbReference type="GO" id="GO:0045332">
    <property type="term" value="P:phospholipid translocation"/>
    <property type="evidence" value="ECO:0007669"/>
    <property type="project" value="TreeGrafter"/>
</dbReference>
<gene>
    <name evidence="20" type="ORF">PPERSA_11664</name>
</gene>
<dbReference type="EC" id="7.6.2.1" evidence="15"/>
<keyword evidence="21" id="KW-1185">Reference proteome</keyword>
<protein>
    <recommendedName>
        <fullName evidence="15">Phospholipid-transporting ATPase</fullName>
        <ecNumber evidence="15">7.6.2.1</ecNumber>
    </recommendedName>
</protein>
<evidence type="ECO:0000256" key="4">
    <source>
        <dbReference type="ARBA" id="ARBA00022723"/>
    </source>
</evidence>
<feature type="binding site" evidence="14">
    <location>
        <position position="460"/>
    </location>
    <ligand>
        <name>Mg(2+)</name>
        <dbReference type="ChEBI" id="CHEBI:18420"/>
    </ligand>
</feature>
<feature type="transmembrane region" description="Helical" evidence="15">
    <location>
        <begin position="337"/>
        <end position="360"/>
    </location>
</feature>
<dbReference type="GO" id="GO:0140326">
    <property type="term" value="F:ATPase-coupled intramembrane lipid transporter activity"/>
    <property type="evidence" value="ECO:0007669"/>
    <property type="project" value="UniProtKB-EC"/>
</dbReference>
<dbReference type="Pfam" id="PF16209">
    <property type="entry name" value="PhoLip_ATPase_N"/>
    <property type="match status" value="1"/>
</dbReference>
<comment type="similarity">
    <text evidence="2 15">Belongs to the cation transport ATPase (P-type) (TC 3.A.3) family. Type IV subfamily.</text>
</comment>
<comment type="caution">
    <text evidence="20">The sequence shown here is derived from an EMBL/GenBank/DDBJ whole genome shotgun (WGS) entry which is preliminary data.</text>
</comment>
<dbReference type="SUPFAM" id="SSF81660">
    <property type="entry name" value="Metal cation-transporting ATPase, ATP-binding domain N"/>
    <property type="match status" value="1"/>
</dbReference>
<feature type="binding site" evidence="13">
    <location>
        <position position="1000"/>
    </location>
    <ligand>
        <name>ATP</name>
        <dbReference type="ChEBI" id="CHEBI:30616"/>
    </ligand>
</feature>
<dbReference type="OrthoDB" id="377733at2759"/>
<evidence type="ECO:0000259" key="19">
    <source>
        <dbReference type="Pfam" id="PF16212"/>
    </source>
</evidence>
<feature type="binding site" evidence="13">
    <location>
        <position position="970"/>
    </location>
    <ligand>
        <name>ATP</name>
        <dbReference type="ChEBI" id="CHEBI:30616"/>
    </ligand>
</feature>
<dbReference type="Gene3D" id="3.40.50.1000">
    <property type="entry name" value="HAD superfamily/HAD-like"/>
    <property type="match status" value="2"/>
</dbReference>
<feature type="binding site" evidence="13">
    <location>
        <position position="458"/>
    </location>
    <ligand>
        <name>ATP</name>
        <dbReference type="ChEBI" id="CHEBI:30616"/>
    </ligand>
</feature>
<dbReference type="GO" id="GO:0005886">
    <property type="term" value="C:plasma membrane"/>
    <property type="evidence" value="ECO:0007669"/>
    <property type="project" value="TreeGrafter"/>
</dbReference>
<evidence type="ECO:0000256" key="15">
    <source>
        <dbReference type="RuleBase" id="RU362033"/>
    </source>
</evidence>
<keyword evidence="5 13" id="KW-0547">Nucleotide-binding</keyword>
<dbReference type="SUPFAM" id="SSF81653">
    <property type="entry name" value="Calcium ATPase, transduction domain A"/>
    <property type="match status" value="1"/>
</dbReference>
<evidence type="ECO:0000256" key="6">
    <source>
        <dbReference type="ARBA" id="ARBA00022840"/>
    </source>
</evidence>
<feature type="binding site" evidence="13">
    <location>
        <position position="573"/>
    </location>
    <ligand>
        <name>ATP</name>
        <dbReference type="ChEBI" id="CHEBI:30616"/>
    </ligand>
</feature>
<keyword evidence="7 14" id="KW-0460">Magnesium</keyword>
<feature type="domain" description="P-type ATPase C-terminal" evidence="19">
    <location>
        <begin position="1023"/>
        <end position="1263"/>
    </location>
</feature>
<feature type="binding site" evidence="13">
    <location>
        <position position="765"/>
    </location>
    <ligand>
        <name>ATP</name>
        <dbReference type="ChEBI" id="CHEBI:30616"/>
    </ligand>
</feature>
<feature type="region of interest" description="Disordered" evidence="17">
    <location>
        <begin position="1"/>
        <end position="67"/>
    </location>
</feature>
<feature type="binding site" evidence="13">
    <location>
        <position position="764"/>
    </location>
    <ligand>
        <name>ATP</name>
        <dbReference type="ChEBI" id="CHEBI:30616"/>
    </ligand>
</feature>
<feature type="region of interest" description="Disordered" evidence="17">
    <location>
        <begin position="907"/>
        <end position="926"/>
    </location>
</feature>
<dbReference type="PROSITE" id="PS00154">
    <property type="entry name" value="ATPASE_E1_E2"/>
    <property type="match status" value="1"/>
</dbReference>
<dbReference type="InterPro" id="IPR044492">
    <property type="entry name" value="P_typ_ATPase_HD_dom"/>
</dbReference>
<dbReference type="EMBL" id="LDAU01000223">
    <property type="protein sequence ID" value="KRW99063.1"/>
    <property type="molecule type" value="Genomic_DNA"/>
</dbReference>
<dbReference type="PRINTS" id="PR00119">
    <property type="entry name" value="CATATPASE"/>
</dbReference>
<dbReference type="PANTHER" id="PTHR24092:SF150">
    <property type="entry name" value="PHOSPHOLIPID-TRANSPORTING ATPASE"/>
    <property type="match status" value="1"/>
</dbReference>
<feature type="binding site" evidence="13">
    <location>
        <position position="616"/>
    </location>
    <ligand>
        <name>ATP</name>
        <dbReference type="ChEBI" id="CHEBI:30616"/>
    </ligand>
</feature>
<keyword evidence="4 14" id="KW-0479">Metal-binding</keyword>
<dbReference type="InterPro" id="IPR036412">
    <property type="entry name" value="HAD-like_sf"/>
</dbReference>
<dbReference type="GO" id="GO:0016887">
    <property type="term" value="F:ATP hydrolysis activity"/>
    <property type="evidence" value="ECO:0007669"/>
    <property type="project" value="InterPro"/>
</dbReference>
<name>A0A0V0QAH2_PSEPJ</name>
<feature type="transmembrane region" description="Helical" evidence="15">
    <location>
        <begin position="1176"/>
        <end position="1193"/>
    </location>
</feature>
<accession>A0A0V0QAH2</accession>
<dbReference type="SUPFAM" id="SSF56784">
    <property type="entry name" value="HAD-like"/>
    <property type="match status" value="1"/>
</dbReference>
<evidence type="ECO:0000256" key="17">
    <source>
        <dbReference type="SAM" id="MobiDB-lite"/>
    </source>
</evidence>
<feature type="coiled-coil region" evidence="16">
    <location>
        <begin position="1280"/>
        <end position="1309"/>
    </location>
</feature>
<feature type="binding site" evidence="13">
    <location>
        <position position="685"/>
    </location>
    <ligand>
        <name>ATP</name>
        <dbReference type="ChEBI" id="CHEBI:30616"/>
    </ligand>
</feature>
<organism evidence="20 21">
    <name type="scientific">Pseudocohnilembus persalinus</name>
    <name type="common">Ciliate</name>
    <dbReference type="NCBI Taxonomy" id="266149"/>
    <lineage>
        <taxon>Eukaryota</taxon>
        <taxon>Sar</taxon>
        <taxon>Alveolata</taxon>
        <taxon>Ciliophora</taxon>
        <taxon>Intramacronucleata</taxon>
        <taxon>Oligohymenophorea</taxon>
        <taxon>Scuticociliatia</taxon>
        <taxon>Philasterida</taxon>
        <taxon>Pseudocohnilembidae</taxon>
        <taxon>Pseudocohnilembus</taxon>
    </lineage>
</organism>
<dbReference type="NCBIfam" id="TIGR01494">
    <property type="entry name" value="ATPase_P-type"/>
    <property type="match status" value="1"/>
</dbReference>
<feature type="transmembrane region" description="Helical" evidence="15">
    <location>
        <begin position="391"/>
        <end position="410"/>
    </location>
</feature>
<evidence type="ECO:0000256" key="12">
    <source>
        <dbReference type="PIRSR" id="PIRSR606539-1"/>
    </source>
</evidence>
<keyword evidence="16" id="KW-0175">Coiled coil</keyword>
<dbReference type="OMA" id="SITIMSW"/>
<dbReference type="Gene3D" id="2.70.150.10">
    <property type="entry name" value="Calcium-transporting ATPase, cytoplasmic transduction domain A"/>
    <property type="match status" value="1"/>
</dbReference>
<feature type="compositionally biased region" description="Basic and acidic residues" evidence="17">
    <location>
        <begin position="1"/>
        <end position="24"/>
    </location>
</feature>
<dbReference type="InterPro" id="IPR032630">
    <property type="entry name" value="P_typ_ATPase_c"/>
</dbReference>
<feature type="binding site" evidence="13">
    <location>
        <position position="763"/>
    </location>
    <ligand>
        <name>ATP</name>
        <dbReference type="ChEBI" id="CHEBI:30616"/>
    </ligand>
</feature>
<evidence type="ECO:0000256" key="14">
    <source>
        <dbReference type="PIRSR" id="PIRSR606539-3"/>
    </source>
</evidence>
<evidence type="ECO:0000256" key="16">
    <source>
        <dbReference type="SAM" id="Coils"/>
    </source>
</evidence>
<evidence type="ECO:0000256" key="8">
    <source>
        <dbReference type="ARBA" id="ARBA00022967"/>
    </source>
</evidence>
<feature type="binding site" evidence="13">
    <location>
        <position position="644"/>
    </location>
    <ligand>
        <name>ATP</name>
        <dbReference type="ChEBI" id="CHEBI:30616"/>
    </ligand>
</feature>
<keyword evidence="10 15" id="KW-0472">Membrane</keyword>
<dbReference type="SUPFAM" id="SSF81665">
    <property type="entry name" value="Calcium ATPase, transmembrane domain M"/>
    <property type="match status" value="1"/>
</dbReference>
<evidence type="ECO:0000313" key="20">
    <source>
        <dbReference type="EMBL" id="KRW99063.1"/>
    </source>
</evidence>
<feature type="active site" description="4-aspartylphosphate intermediate" evidence="12">
    <location>
        <position position="458"/>
    </location>
</feature>
<dbReference type="InterPro" id="IPR001757">
    <property type="entry name" value="P_typ_ATPase"/>
</dbReference>
<feature type="binding site" evidence="14">
    <location>
        <position position="997"/>
    </location>
    <ligand>
        <name>Mg(2+)</name>
        <dbReference type="ChEBI" id="CHEBI:18420"/>
    </ligand>
</feature>
<comment type="catalytic activity">
    <reaction evidence="11 15">
        <text>ATP + H2O + phospholipidSide 1 = ADP + phosphate + phospholipidSide 2.</text>
        <dbReference type="EC" id="7.6.2.1"/>
    </reaction>
</comment>
<dbReference type="SFLD" id="SFLDG00002">
    <property type="entry name" value="C1.7:_P-type_atpase_like"/>
    <property type="match status" value="1"/>
</dbReference>
<dbReference type="Proteomes" id="UP000054937">
    <property type="component" value="Unassembled WGS sequence"/>
</dbReference>
<dbReference type="InterPro" id="IPR018303">
    <property type="entry name" value="ATPase_P-typ_P_site"/>
</dbReference>
<keyword evidence="3 15" id="KW-0812">Transmembrane</keyword>
<evidence type="ECO:0000259" key="18">
    <source>
        <dbReference type="Pfam" id="PF16209"/>
    </source>
</evidence>
<feature type="transmembrane region" description="Helical" evidence="15">
    <location>
        <begin position="1200"/>
        <end position="1220"/>
    </location>
</feature>
<evidence type="ECO:0000256" key="5">
    <source>
        <dbReference type="ARBA" id="ARBA00022741"/>
    </source>
</evidence>
<dbReference type="InterPro" id="IPR023298">
    <property type="entry name" value="ATPase_P-typ_TM_dom_sf"/>
</dbReference>
<dbReference type="InterPro" id="IPR008250">
    <property type="entry name" value="ATPase_P-typ_transduc_dom_A_sf"/>
</dbReference>
<feature type="compositionally biased region" description="Low complexity" evidence="17">
    <location>
        <begin position="33"/>
        <end position="54"/>
    </location>
</feature>